<evidence type="ECO:0000256" key="1">
    <source>
        <dbReference type="SAM" id="MobiDB-lite"/>
    </source>
</evidence>
<evidence type="ECO:0000313" key="3">
    <source>
        <dbReference type="Proteomes" id="UP001162480"/>
    </source>
</evidence>
<sequence>MKLGVMCLSEEEKNVPERRTIVYKCVSCKERKLKFPTPTETEKCLEDVRHSVLHIQKGKQYEMETAIWNSEQEVRRMAIISHTSQAFVMIPHYMSKRLTRIRVKDLPGHCDPARTLAILEGHGEIVEGNSPQQRDWNSYGIPDTSFSRGNKSHT</sequence>
<dbReference type="EMBL" id="OX597818">
    <property type="protein sequence ID" value="CAI9723448.1"/>
    <property type="molecule type" value="Genomic_DNA"/>
</dbReference>
<name>A0AA36AXH3_OCTVU</name>
<protein>
    <submittedName>
        <fullName evidence="2">Uncharacterized protein</fullName>
    </submittedName>
</protein>
<feature type="compositionally biased region" description="Polar residues" evidence="1">
    <location>
        <begin position="144"/>
        <end position="154"/>
    </location>
</feature>
<accession>A0AA36AXH3</accession>
<reference evidence="2" key="1">
    <citation type="submission" date="2023-08" db="EMBL/GenBank/DDBJ databases">
        <authorList>
            <person name="Alioto T."/>
            <person name="Alioto T."/>
            <person name="Gomez Garrido J."/>
        </authorList>
    </citation>
    <scope>NUCLEOTIDE SEQUENCE</scope>
</reference>
<evidence type="ECO:0000313" key="2">
    <source>
        <dbReference type="EMBL" id="CAI9723448.1"/>
    </source>
</evidence>
<keyword evidence="3" id="KW-1185">Reference proteome</keyword>
<dbReference type="AlphaFoldDB" id="A0AA36AXH3"/>
<gene>
    <name evidence="2" type="ORF">OCTVUL_1B019717</name>
</gene>
<organism evidence="2 3">
    <name type="scientific">Octopus vulgaris</name>
    <name type="common">Common octopus</name>
    <dbReference type="NCBI Taxonomy" id="6645"/>
    <lineage>
        <taxon>Eukaryota</taxon>
        <taxon>Metazoa</taxon>
        <taxon>Spiralia</taxon>
        <taxon>Lophotrochozoa</taxon>
        <taxon>Mollusca</taxon>
        <taxon>Cephalopoda</taxon>
        <taxon>Coleoidea</taxon>
        <taxon>Octopodiformes</taxon>
        <taxon>Octopoda</taxon>
        <taxon>Incirrata</taxon>
        <taxon>Octopodidae</taxon>
        <taxon>Octopus</taxon>
    </lineage>
</organism>
<proteinExistence type="predicted"/>
<feature type="region of interest" description="Disordered" evidence="1">
    <location>
        <begin position="127"/>
        <end position="154"/>
    </location>
</feature>
<dbReference type="Proteomes" id="UP001162480">
    <property type="component" value="Chromosome 5"/>
</dbReference>